<evidence type="ECO:0000313" key="2">
    <source>
        <dbReference type="Proteomes" id="UP001597440"/>
    </source>
</evidence>
<gene>
    <name evidence="1" type="ORF">ACFSQW_08880</name>
</gene>
<sequence>MRKQYHFRRIDQQLYAWDVDRLIQLTQDLQPETIHLDEISEFDKTYWYSDEGDSPTCRSIAEHMKLVNEADLAYPILICPAGQLMDGMHRVVKAHLEGLTSIQAFRLAILPKPDYIDVDPDDLPYDEA</sequence>
<dbReference type="Proteomes" id="UP001597440">
    <property type="component" value="Unassembled WGS sequence"/>
</dbReference>
<name>A0ABW5L3Q5_9SPHI</name>
<accession>A0ABW5L3Q5</accession>
<reference evidence="2" key="1">
    <citation type="journal article" date="2019" name="Int. J. Syst. Evol. Microbiol.">
        <title>The Global Catalogue of Microorganisms (GCM) 10K type strain sequencing project: providing services to taxonomists for standard genome sequencing and annotation.</title>
        <authorList>
            <consortium name="The Broad Institute Genomics Platform"/>
            <consortium name="The Broad Institute Genome Sequencing Center for Infectious Disease"/>
            <person name="Wu L."/>
            <person name="Ma J."/>
        </authorList>
    </citation>
    <scope>NUCLEOTIDE SEQUENCE [LARGE SCALE GENOMIC DNA]</scope>
    <source>
        <strain evidence="2">KCTC 52298</strain>
    </source>
</reference>
<organism evidence="1 2">
    <name type="scientific">Sphingobacterium tabacisoli</name>
    <dbReference type="NCBI Taxonomy" id="2044855"/>
    <lineage>
        <taxon>Bacteria</taxon>
        <taxon>Pseudomonadati</taxon>
        <taxon>Bacteroidota</taxon>
        <taxon>Sphingobacteriia</taxon>
        <taxon>Sphingobacteriales</taxon>
        <taxon>Sphingobacteriaceae</taxon>
        <taxon>Sphingobacterium</taxon>
    </lineage>
</organism>
<evidence type="ECO:0008006" key="3">
    <source>
        <dbReference type="Google" id="ProtNLM"/>
    </source>
</evidence>
<comment type="caution">
    <text evidence="1">The sequence shown here is derived from an EMBL/GenBank/DDBJ whole genome shotgun (WGS) entry which is preliminary data.</text>
</comment>
<dbReference type="RefSeq" id="WP_210352911.1">
    <property type="nucleotide sequence ID" value="NZ_JAEQMU010000001.1"/>
</dbReference>
<protein>
    <recommendedName>
        <fullName evidence="3">Chromosome partitioning protein ParB</fullName>
    </recommendedName>
</protein>
<dbReference type="EMBL" id="JBHULD010000014">
    <property type="protein sequence ID" value="MFD2554502.1"/>
    <property type="molecule type" value="Genomic_DNA"/>
</dbReference>
<evidence type="ECO:0000313" key="1">
    <source>
        <dbReference type="EMBL" id="MFD2554502.1"/>
    </source>
</evidence>
<keyword evidence="2" id="KW-1185">Reference proteome</keyword>
<proteinExistence type="predicted"/>